<gene>
    <name evidence="1" type="ORF">DNHGIG_33360</name>
</gene>
<accession>A0AAV4LK87</accession>
<sequence length="50" mass="5441">MKFACEEKEAQSATSNGVDIWVGRVALQRRGELKVVPLPLAVLGAYALRV</sequence>
<dbReference type="AlphaFoldDB" id="A0AAV4LK87"/>
<name>A0AAV4LK87_9BACL</name>
<comment type="caution">
    <text evidence="1">The sequence shown here is derived from an EMBL/GenBank/DDBJ whole genome shotgun (WGS) entry which is preliminary data.</text>
</comment>
<dbReference type="Proteomes" id="UP001057291">
    <property type="component" value="Unassembled WGS sequence"/>
</dbReference>
<evidence type="ECO:0000313" key="2">
    <source>
        <dbReference type="Proteomes" id="UP001057291"/>
    </source>
</evidence>
<keyword evidence="2" id="KW-1185">Reference proteome</keyword>
<protein>
    <submittedName>
        <fullName evidence="1">Uncharacterized protein</fullName>
    </submittedName>
</protein>
<dbReference type="RefSeq" id="WP_282200727.1">
    <property type="nucleotide sequence ID" value="NZ_BOQE01000001.1"/>
</dbReference>
<reference evidence="1" key="1">
    <citation type="journal article" date="2023" name="Int. J. Syst. Evol. Microbiol.">
        <title>Collibacillus ludicampi gen. nov., sp. nov., a new soil bacterium of the family Alicyclobacillaceae.</title>
        <authorList>
            <person name="Jojima T."/>
            <person name="Ioku Y."/>
            <person name="Fukuta Y."/>
            <person name="Shirasaka N."/>
            <person name="Matsumura Y."/>
            <person name="Mori M."/>
        </authorList>
    </citation>
    <scope>NUCLEOTIDE SEQUENCE</scope>
    <source>
        <strain evidence="1">TP075</strain>
    </source>
</reference>
<organism evidence="1 2">
    <name type="scientific">Collibacillus ludicampi</name>
    <dbReference type="NCBI Taxonomy" id="2771369"/>
    <lineage>
        <taxon>Bacteria</taxon>
        <taxon>Bacillati</taxon>
        <taxon>Bacillota</taxon>
        <taxon>Bacilli</taxon>
        <taxon>Bacillales</taxon>
        <taxon>Alicyclobacillaceae</taxon>
        <taxon>Collibacillus</taxon>
    </lineage>
</organism>
<proteinExistence type="predicted"/>
<dbReference type="EMBL" id="BOQE01000001">
    <property type="protein sequence ID" value="GIM47787.1"/>
    <property type="molecule type" value="Genomic_DNA"/>
</dbReference>
<evidence type="ECO:0000313" key="1">
    <source>
        <dbReference type="EMBL" id="GIM47787.1"/>
    </source>
</evidence>